<gene>
    <name evidence="1" type="ORF">EVG20_g6721</name>
</gene>
<reference evidence="1 2" key="1">
    <citation type="submission" date="2019-02" db="EMBL/GenBank/DDBJ databases">
        <title>Genome sequencing of the rare red list fungi Dentipellis fragilis.</title>
        <authorList>
            <person name="Buettner E."/>
            <person name="Kellner H."/>
        </authorList>
    </citation>
    <scope>NUCLEOTIDE SEQUENCE [LARGE SCALE GENOMIC DNA]</scope>
    <source>
        <strain evidence="1 2">DSM 105465</strain>
    </source>
</reference>
<accession>A0A4Y9YKB3</accession>
<dbReference type="EMBL" id="SEOQ01000465">
    <property type="protein sequence ID" value="TFY62400.1"/>
    <property type="molecule type" value="Genomic_DNA"/>
</dbReference>
<comment type="caution">
    <text evidence="1">The sequence shown here is derived from an EMBL/GenBank/DDBJ whole genome shotgun (WGS) entry which is preliminary data.</text>
</comment>
<name>A0A4Y9YKB3_9AGAM</name>
<sequence>MSLARIPVILAVALSNHATMTPPNPPPEGSDKKVAHGAEALFVKTVRWVPFLAKSIVWAETLCEIAVLLALRAQSSSQSPLAARLLAILAPAHTAVRIQPSPALLAGALCSHSQAARCASRATAHWAGCSRTS</sequence>
<keyword evidence="2" id="KW-1185">Reference proteome</keyword>
<dbReference type="Proteomes" id="UP000298327">
    <property type="component" value="Unassembled WGS sequence"/>
</dbReference>
<evidence type="ECO:0000313" key="1">
    <source>
        <dbReference type="EMBL" id="TFY62400.1"/>
    </source>
</evidence>
<dbReference type="OrthoDB" id="422086at2759"/>
<proteinExistence type="predicted"/>
<dbReference type="STRING" id="205917.A0A4Y9YKB3"/>
<protein>
    <submittedName>
        <fullName evidence="1">Uncharacterized protein</fullName>
    </submittedName>
</protein>
<evidence type="ECO:0000313" key="2">
    <source>
        <dbReference type="Proteomes" id="UP000298327"/>
    </source>
</evidence>
<dbReference type="AlphaFoldDB" id="A0A4Y9YKB3"/>
<organism evidence="1 2">
    <name type="scientific">Dentipellis fragilis</name>
    <dbReference type="NCBI Taxonomy" id="205917"/>
    <lineage>
        <taxon>Eukaryota</taxon>
        <taxon>Fungi</taxon>
        <taxon>Dikarya</taxon>
        <taxon>Basidiomycota</taxon>
        <taxon>Agaricomycotina</taxon>
        <taxon>Agaricomycetes</taxon>
        <taxon>Russulales</taxon>
        <taxon>Hericiaceae</taxon>
        <taxon>Dentipellis</taxon>
    </lineage>
</organism>